<dbReference type="Proteomes" id="UP000552954">
    <property type="component" value="Unassembled WGS sequence"/>
</dbReference>
<dbReference type="InterPro" id="IPR004089">
    <property type="entry name" value="MCPsignal_dom"/>
</dbReference>
<gene>
    <name evidence="6" type="ORF">HK415_21250</name>
</gene>
<evidence type="ECO:0000256" key="4">
    <source>
        <dbReference type="SAM" id="Phobius"/>
    </source>
</evidence>
<dbReference type="PANTHER" id="PTHR32089:SF112">
    <property type="entry name" value="LYSOZYME-LIKE PROTEIN-RELATED"/>
    <property type="match status" value="1"/>
</dbReference>
<keyword evidence="4" id="KW-0472">Membrane</keyword>
<keyword evidence="4" id="KW-1133">Transmembrane helix</keyword>
<evidence type="ECO:0000259" key="5">
    <source>
        <dbReference type="PROSITE" id="PS50111"/>
    </source>
</evidence>
<dbReference type="Gene3D" id="1.10.287.950">
    <property type="entry name" value="Methyl-accepting chemotaxis protein"/>
    <property type="match status" value="1"/>
</dbReference>
<evidence type="ECO:0000256" key="2">
    <source>
        <dbReference type="PROSITE-ProRule" id="PRU00284"/>
    </source>
</evidence>
<evidence type="ECO:0000256" key="3">
    <source>
        <dbReference type="SAM" id="Coils"/>
    </source>
</evidence>
<sequence length="513" mass="55350">MSYDANPQAAATARRSGRSGSLVARWKRELSWFATGITLLVVAVAAVSAAAMWHVINSVAQAETVNETRSRAAVEARLAVLEVDRLLSQTMAEEDAARVRAAAVASIAAASKLEDAVTALRAAMPQSTDVGRMSQLVDAVKTPRVNVIMLARKGERAQAAAAREGIVEQLRQIDALSTTILAREGEARLRATEERSQLFERMLWGLVLAATVSTAGGVLFYKRLKRRFAPVEQLLEEVAHSARELETGGSQLDGVNGDVQQANQRLRELLERCQDAMQSMLQEARVCLDDVDQLGETCNASAEMSRQHAGEAGLVAEQIQGTTARLHKLLEATTALAKSRSDIARFADQIEVISSTTRLLSLNAAVEAARAGDAGRGFSVIASSVRRLSEDTQQAALQIRRASEDITRQLGATTAAVQETSVLMDEGAGRIAALDTSARSNQSLVDGMHKEVQGFRESFQRQVDRVQFMDRESQALAHALADGERHARLLDETSASLSQTSAALTQRLSNLQA</sequence>
<keyword evidence="1 2" id="KW-0807">Transducer</keyword>
<evidence type="ECO:0000313" key="6">
    <source>
        <dbReference type="EMBL" id="NNU45148.1"/>
    </source>
</evidence>
<dbReference type="Pfam" id="PF00015">
    <property type="entry name" value="MCPsignal"/>
    <property type="match status" value="1"/>
</dbReference>
<feature type="transmembrane region" description="Helical" evidence="4">
    <location>
        <begin position="202"/>
        <end position="221"/>
    </location>
</feature>
<dbReference type="GO" id="GO:0016020">
    <property type="term" value="C:membrane"/>
    <property type="evidence" value="ECO:0007669"/>
    <property type="project" value="InterPro"/>
</dbReference>
<dbReference type="EMBL" id="JABFCS010000001">
    <property type="protein sequence ID" value="NNU45148.1"/>
    <property type="molecule type" value="Genomic_DNA"/>
</dbReference>
<evidence type="ECO:0000313" key="7">
    <source>
        <dbReference type="Proteomes" id="UP000552954"/>
    </source>
</evidence>
<dbReference type="PROSITE" id="PS50111">
    <property type="entry name" value="CHEMOTAXIS_TRANSDUC_2"/>
    <property type="match status" value="1"/>
</dbReference>
<comment type="caution">
    <text evidence="6">The sequence shown here is derived from an EMBL/GenBank/DDBJ whole genome shotgun (WGS) entry which is preliminary data.</text>
</comment>
<organism evidence="6 7">
    <name type="scientific">Ramlibacter montanisoli</name>
    <dbReference type="NCBI Taxonomy" id="2732512"/>
    <lineage>
        <taxon>Bacteria</taxon>
        <taxon>Pseudomonadati</taxon>
        <taxon>Pseudomonadota</taxon>
        <taxon>Betaproteobacteria</taxon>
        <taxon>Burkholderiales</taxon>
        <taxon>Comamonadaceae</taxon>
        <taxon>Ramlibacter</taxon>
    </lineage>
</organism>
<feature type="coiled-coil region" evidence="3">
    <location>
        <begin position="252"/>
        <end position="283"/>
    </location>
</feature>
<dbReference type="AlphaFoldDB" id="A0A849KA01"/>
<dbReference type="RefSeq" id="WP_171562708.1">
    <property type="nucleotide sequence ID" value="NZ_JABFCS010000001.1"/>
</dbReference>
<dbReference type="SUPFAM" id="SSF58104">
    <property type="entry name" value="Methyl-accepting chemotaxis protein (MCP) signaling domain"/>
    <property type="match status" value="1"/>
</dbReference>
<dbReference type="SMART" id="SM00283">
    <property type="entry name" value="MA"/>
    <property type="match status" value="1"/>
</dbReference>
<keyword evidence="3" id="KW-0175">Coiled coil</keyword>
<keyword evidence="7" id="KW-1185">Reference proteome</keyword>
<proteinExistence type="predicted"/>
<dbReference type="GO" id="GO:0007165">
    <property type="term" value="P:signal transduction"/>
    <property type="evidence" value="ECO:0007669"/>
    <property type="project" value="UniProtKB-KW"/>
</dbReference>
<reference evidence="6 7" key="1">
    <citation type="submission" date="2020-05" db="EMBL/GenBank/DDBJ databases">
        <authorList>
            <person name="Khan S.A."/>
            <person name="Jeon C.O."/>
            <person name="Chun B.H."/>
        </authorList>
    </citation>
    <scope>NUCLEOTIDE SEQUENCE [LARGE SCALE GENOMIC DNA]</scope>
    <source>
        <strain evidence="6 7">B156</strain>
    </source>
</reference>
<keyword evidence="4" id="KW-0812">Transmembrane</keyword>
<accession>A0A849KA01</accession>
<feature type="domain" description="Methyl-accepting transducer" evidence="5">
    <location>
        <begin position="241"/>
        <end position="477"/>
    </location>
</feature>
<evidence type="ECO:0000256" key="1">
    <source>
        <dbReference type="ARBA" id="ARBA00023224"/>
    </source>
</evidence>
<dbReference type="PANTHER" id="PTHR32089">
    <property type="entry name" value="METHYL-ACCEPTING CHEMOTAXIS PROTEIN MCPB"/>
    <property type="match status" value="1"/>
</dbReference>
<protein>
    <submittedName>
        <fullName evidence="6">Methyl-accepting chemotaxis protein</fullName>
    </submittedName>
</protein>
<feature type="transmembrane region" description="Helical" evidence="4">
    <location>
        <begin position="32"/>
        <end position="56"/>
    </location>
</feature>
<name>A0A849KA01_9BURK</name>
<reference evidence="6 7" key="2">
    <citation type="submission" date="2020-06" db="EMBL/GenBank/DDBJ databases">
        <title>Ramlibacter rhizophilus sp. nov., isolated from rhizosphere soil of national flower Mugunghwa from South Korea.</title>
        <authorList>
            <person name="Zheng-Fei Y."/>
            <person name="Huan T."/>
        </authorList>
    </citation>
    <scope>NUCLEOTIDE SEQUENCE [LARGE SCALE GENOMIC DNA]</scope>
    <source>
        <strain evidence="6 7">B156</strain>
    </source>
</reference>